<name>A0ABT6F1H2_9SYNE</name>
<keyword evidence="4" id="KW-0121">Carboxypeptidase</keyword>
<comment type="caution">
    <text evidence="4">The sequence shown here is derived from an EMBL/GenBank/DDBJ whole genome shotgun (WGS) entry which is preliminary data.</text>
</comment>
<reference evidence="4" key="1">
    <citation type="journal article" date="2022" name="Genome Biol. Evol.">
        <title>A New Gene Family Diagnostic for Intracellular Biomineralization of Amorphous Ca Carbonates by Cyanobacteria.</title>
        <authorList>
            <person name="Benzerara K."/>
            <person name="Duprat E."/>
            <person name="Bitard-Feildel T."/>
            <person name="Caumes G."/>
            <person name="Cassier-Chauvat C."/>
            <person name="Chauvat F."/>
            <person name="Dezi M."/>
            <person name="Diop S.I."/>
            <person name="Gaschignard G."/>
            <person name="Gorgen S."/>
            <person name="Gugger M."/>
            <person name="Lopez-Garcia P."/>
            <person name="Millet M."/>
            <person name="Skouri-Panet F."/>
            <person name="Moreira D."/>
            <person name="Callebaut I."/>
        </authorList>
    </citation>
    <scope>NUCLEOTIDE SEQUENCE</scope>
    <source>
        <strain evidence="4">G9</strain>
    </source>
</reference>
<evidence type="ECO:0000256" key="3">
    <source>
        <dbReference type="SAM" id="MobiDB-lite"/>
    </source>
</evidence>
<dbReference type="PANTHER" id="PTHR30023:SF0">
    <property type="entry name" value="PENICILLIN-SENSITIVE CARBOXYPEPTIDASE A"/>
    <property type="match status" value="1"/>
</dbReference>
<reference evidence="4" key="2">
    <citation type="submission" date="2022-01" db="EMBL/GenBank/DDBJ databases">
        <authorList>
            <person name="Zivanovic Y."/>
            <person name="Moreira D."/>
            <person name="Lopez-Garcia P."/>
        </authorList>
    </citation>
    <scope>NUCLEOTIDE SEQUENCE</scope>
    <source>
        <strain evidence="4">G9</strain>
    </source>
</reference>
<protein>
    <submittedName>
        <fullName evidence="4">D-alanyl-D-alanine carboxypeptidase</fullName>
        <ecNumber evidence="4">3.4.16.4</ecNumber>
    </submittedName>
</protein>
<dbReference type="Gene3D" id="3.40.710.10">
    <property type="entry name" value="DD-peptidase/beta-lactamase superfamily"/>
    <property type="match status" value="1"/>
</dbReference>
<dbReference type="Proteomes" id="UP001154265">
    <property type="component" value="Unassembled WGS sequence"/>
</dbReference>
<comment type="similarity">
    <text evidence="1">Belongs to the peptidase S13 family.</text>
</comment>
<gene>
    <name evidence="4" type="ORF">L3556_12320</name>
</gene>
<feature type="compositionally biased region" description="Basic and acidic residues" evidence="3">
    <location>
        <begin position="409"/>
        <end position="421"/>
    </location>
</feature>
<dbReference type="EMBL" id="JAKKUT010000002">
    <property type="protein sequence ID" value="MDG2991710.1"/>
    <property type="molecule type" value="Genomic_DNA"/>
</dbReference>
<dbReference type="GO" id="GO:0009002">
    <property type="term" value="F:serine-type D-Ala-D-Ala carboxypeptidase activity"/>
    <property type="evidence" value="ECO:0007669"/>
    <property type="project" value="UniProtKB-EC"/>
</dbReference>
<sequence>MLELLATVDLLWQATTGQAILNETTLATMVFPREQVVQQRVTDYLEALEQKGIPVTDQGVWLQTQDQLLVNHQGDRPLSAASITKIATTLAILDKFPPHHEFLTRFGTTGDLVNGVVKGDLVIVGSNDPLFVWEEAIMVANALNDLGIRQIDGNVVIVPPFAMNYTDDPGSAGVILKQAMDSRQWPGELQDTYNRMAPGTPRPQLAIAGQVMITETIPADTKFLLEHRSLPLVEILRQMNIYSNNDMSEMLADMVGGGPVLGPKVAEMIGVPTQEIQLINGSGLGDENRISPRAACGMFQMLQTQLGAQNLSLADILPMAGRDGGTLDYRTLPQSTLVKTGTLWNVSALTGIIPTQKYGTVCFSIINGGPHLDGFRQEQENLVQGFMDDLGRASTLPLEFQGNSPPFRLGDRERNRSLTGT</sequence>
<dbReference type="RefSeq" id="WP_277867573.1">
    <property type="nucleotide sequence ID" value="NZ_JAKKUT010000002.1"/>
</dbReference>
<dbReference type="Pfam" id="PF02113">
    <property type="entry name" value="Peptidase_S13"/>
    <property type="match status" value="2"/>
</dbReference>
<evidence type="ECO:0000256" key="2">
    <source>
        <dbReference type="ARBA" id="ARBA00022801"/>
    </source>
</evidence>
<dbReference type="InterPro" id="IPR000667">
    <property type="entry name" value="Peptidase_S13"/>
</dbReference>
<evidence type="ECO:0000256" key="1">
    <source>
        <dbReference type="ARBA" id="ARBA00006096"/>
    </source>
</evidence>
<dbReference type="PRINTS" id="PR00922">
    <property type="entry name" value="DADACBPTASE3"/>
</dbReference>
<dbReference type="SUPFAM" id="SSF56601">
    <property type="entry name" value="beta-lactamase/transpeptidase-like"/>
    <property type="match status" value="1"/>
</dbReference>
<keyword evidence="5" id="KW-1185">Reference proteome</keyword>
<dbReference type="EC" id="3.4.16.4" evidence="4"/>
<dbReference type="PANTHER" id="PTHR30023">
    <property type="entry name" value="D-ALANYL-D-ALANINE CARBOXYPEPTIDASE"/>
    <property type="match status" value="1"/>
</dbReference>
<feature type="region of interest" description="Disordered" evidence="3">
    <location>
        <begin position="397"/>
        <end position="421"/>
    </location>
</feature>
<proteinExistence type="inferred from homology"/>
<dbReference type="InterPro" id="IPR012338">
    <property type="entry name" value="Beta-lactam/transpept-like"/>
</dbReference>
<keyword evidence="2 4" id="KW-0378">Hydrolase</keyword>
<organism evidence="4 5">
    <name type="scientific">Candidatus Synechococcus calcipolaris G9</name>
    <dbReference type="NCBI Taxonomy" id="1497997"/>
    <lineage>
        <taxon>Bacteria</taxon>
        <taxon>Bacillati</taxon>
        <taxon>Cyanobacteriota</taxon>
        <taxon>Cyanophyceae</taxon>
        <taxon>Synechococcales</taxon>
        <taxon>Synechococcaceae</taxon>
        <taxon>Synechococcus</taxon>
    </lineage>
</organism>
<evidence type="ECO:0000313" key="5">
    <source>
        <dbReference type="Proteomes" id="UP001154265"/>
    </source>
</evidence>
<keyword evidence="4" id="KW-0645">Protease</keyword>
<evidence type="ECO:0000313" key="4">
    <source>
        <dbReference type="EMBL" id="MDG2991710.1"/>
    </source>
</evidence>
<accession>A0ABT6F1H2</accession>
<dbReference type="Gene3D" id="3.50.80.20">
    <property type="entry name" value="D-Ala-D-Ala carboxypeptidase C, peptidase S13"/>
    <property type="match status" value="1"/>
</dbReference>